<evidence type="ECO:0000313" key="1">
    <source>
        <dbReference type="EMBL" id="KIL35150.1"/>
    </source>
</evidence>
<comment type="caution">
    <text evidence="1">The sequence shown here is derived from an EMBL/GenBank/DDBJ whole genome shotgun (WGS) entry which is preliminary data.</text>
</comment>
<protein>
    <submittedName>
        <fullName evidence="1">Uncharacterized protein</fullName>
    </submittedName>
</protein>
<evidence type="ECO:0000313" key="2">
    <source>
        <dbReference type="Proteomes" id="UP000054526"/>
    </source>
</evidence>
<keyword evidence="2" id="KW-1185">Reference proteome</keyword>
<organism evidence="1 2">
    <name type="scientific">Cohnella kolymensis</name>
    <dbReference type="NCBI Taxonomy" id="1590652"/>
    <lineage>
        <taxon>Bacteria</taxon>
        <taxon>Bacillati</taxon>
        <taxon>Bacillota</taxon>
        <taxon>Bacilli</taxon>
        <taxon>Bacillales</taxon>
        <taxon>Paenibacillaceae</taxon>
        <taxon>Cohnella</taxon>
    </lineage>
</organism>
<reference evidence="1 2" key="1">
    <citation type="submission" date="2014-12" db="EMBL/GenBank/DDBJ databases">
        <title>Draft genome sequence of Cohnella kolymensis strain B-2846.</title>
        <authorList>
            <person name="Karlyshev A.V."/>
            <person name="Kudryashova E.B."/>
        </authorList>
    </citation>
    <scope>NUCLEOTIDE SEQUENCE [LARGE SCALE GENOMIC DNA]</scope>
    <source>
        <strain evidence="1 2">VKM B-2846</strain>
    </source>
</reference>
<name>A0ABR5A2D2_9BACL</name>
<accession>A0ABR5A2D2</accession>
<dbReference type="RefSeq" id="WP_041065235.1">
    <property type="nucleotide sequence ID" value="NZ_JXAL01000024.1"/>
</dbReference>
<proteinExistence type="predicted"/>
<sequence>MFKSGYVLDTPEKIAAAIHNQTPVDVWHLGEIVDYGGKLLSQSDAAVKFQDGSYYLKENHEFRIR</sequence>
<dbReference type="EMBL" id="JXAL01000024">
    <property type="protein sequence ID" value="KIL35150.1"/>
    <property type="molecule type" value="Genomic_DNA"/>
</dbReference>
<gene>
    <name evidence="1" type="ORF">SD71_16110</name>
</gene>
<dbReference type="Proteomes" id="UP000054526">
    <property type="component" value="Unassembled WGS sequence"/>
</dbReference>